<evidence type="ECO:0008006" key="6">
    <source>
        <dbReference type="Google" id="ProtNLM"/>
    </source>
</evidence>
<accession>A0A9W8QXL6</accession>
<proteinExistence type="predicted"/>
<dbReference type="SMART" id="SM00248">
    <property type="entry name" value="ANK"/>
    <property type="match status" value="6"/>
</dbReference>
<dbReference type="PANTHER" id="PTHR24123">
    <property type="entry name" value="ANKYRIN REPEAT-CONTAINING"/>
    <property type="match status" value="1"/>
</dbReference>
<dbReference type="Proteomes" id="UP001152087">
    <property type="component" value="Unassembled WGS sequence"/>
</dbReference>
<organism evidence="4 5">
    <name type="scientific">Fusarium falciforme</name>
    <dbReference type="NCBI Taxonomy" id="195108"/>
    <lineage>
        <taxon>Eukaryota</taxon>
        <taxon>Fungi</taxon>
        <taxon>Dikarya</taxon>
        <taxon>Ascomycota</taxon>
        <taxon>Pezizomycotina</taxon>
        <taxon>Sordariomycetes</taxon>
        <taxon>Hypocreomycetidae</taxon>
        <taxon>Hypocreales</taxon>
        <taxon>Nectriaceae</taxon>
        <taxon>Fusarium</taxon>
        <taxon>Fusarium solani species complex</taxon>
    </lineage>
</organism>
<dbReference type="Gene3D" id="1.25.40.20">
    <property type="entry name" value="Ankyrin repeat-containing domain"/>
    <property type="match status" value="3"/>
</dbReference>
<evidence type="ECO:0000256" key="1">
    <source>
        <dbReference type="ARBA" id="ARBA00022737"/>
    </source>
</evidence>
<dbReference type="InterPro" id="IPR002110">
    <property type="entry name" value="Ankyrin_rpt"/>
</dbReference>
<reference evidence="4" key="1">
    <citation type="submission" date="2022-09" db="EMBL/GenBank/DDBJ databases">
        <title>Fusarium specimens isolated from Avocado Roots.</title>
        <authorList>
            <person name="Stajich J."/>
            <person name="Roper C."/>
            <person name="Heimlech-Rivalta G."/>
        </authorList>
    </citation>
    <scope>NUCLEOTIDE SEQUENCE</scope>
    <source>
        <strain evidence="4">A02</strain>
    </source>
</reference>
<evidence type="ECO:0000313" key="5">
    <source>
        <dbReference type="Proteomes" id="UP001152087"/>
    </source>
</evidence>
<dbReference type="InterPro" id="IPR051165">
    <property type="entry name" value="Multifunctional_ANK_Repeat"/>
</dbReference>
<dbReference type="InterPro" id="IPR036770">
    <property type="entry name" value="Ankyrin_rpt-contain_sf"/>
</dbReference>
<feature type="repeat" description="ANK" evidence="3">
    <location>
        <begin position="649"/>
        <end position="672"/>
    </location>
</feature>
<protein>
    <recommendedName>
        <fullName evidence="6">Ankyrin</fullName>
    </recommendedName>
</protein>
<feature type="repeat" description="ANK" evidence="3">
    <location>
        <begin position="190"/>
        <end position="216"/>
    </location>
</feature>
<feature type="repeat" description="ANK" evidence="3">
    <location>
        <begin position="223"/>
        <end position="258"/>
    </location>
</feature>
<keyword evidence="5" id="KW-1185">Reference proteome</keyword>
<evidence type="ECO:0000256" key="3">
    <source>
        <dbReference type="PROSITE-ProRule" id="PRU00023"/>
    </source>
</evidence>
<keyword evidence="1" id="KW-0677">Repeat</keyword>
<sequence>MLPHPVMKLLENQLRQNATNPRNTDANRADAAYEYAIMVFNADDPAEARIDSALKLLTFAARHGRVEAQASVGRLSEVFGRPLAASRDEEMVWLLAASRAGSTTAQRRFCDLDKEGFAAAMRDIRQGNGATCPLLNQLLLVNSRELRQAGGLADTIQSCLHESAITGNVGLLLEIPPELPSGWYECENVLGETPLVVACRGGHTAVVEILLSRGANAAHGTAHGVTPLHFLAAFDDDDIPGVASTLLKHGADVDKVCERELIYKENSDSPFGHVGGTPLLWAVAARNHCAVRALLAQGADPFTMERHPPGFSKYAFKESPITRAVMLHQFDLLEIIVGAVGDGFDLRKRFITECSGFHSQGYQALMHTLDFHPGFRVNEYILHGREYQYAALSCLGLLVNSGVDPAHFIGHSKPSRRNEESHPIAGACLSGNTAILCYLWEYQNGILRPTSKLWVNALFQLASRGHSEGFDFLIDHRDDIKADASCDVTAIVKTLSATKDSYFTIGVLRLVQRPGVVLSLADTHYIFFAAIAMDHFEVARLVQETHKISLTKRTGGTTLLYGLIAMSYDFPNMAPKISFILSLSPDKDKLFWNIGYLGNTGMTALQCAAHMPVEKRPASLDVFATVLENFSEPKYLNAQLKGDPSTKNAGYTALHIAVSCGNFDAVESLIEKPGIETNIQSCQGETPID</sequence>
<dbReference type="Pfam" id="PF12796">
    <property type="entry name" value="Ank_2"/>
    <property type="match status" value="1"/>
</dbReference>
<dbReference type="SUPFAM" id="SSF48403">
    <property type="entry name" value="Ankyrin repeat"/>
    <property type="match status" value="2"/>
</dbReference>
<dbReference type="Pfam" id="PF13857">
    <property type="entry name" value="Ank_5"/>
    <property type="match status" value="1"/>
</dbReference>
<dbReference type="PROSITE" id="PS50297">
    <property type="entry name" value="ANK_REP_REGION"/>
    <property type="match status" value="3"/>
</dbReference>
<dbReference type="AlphaFoldDB" id="A0A9W8QXL6"/>
<evidence type="ECO:0000256" key="2">
    <source>
        <dbReference type="ARBA" id="ARBA00023043"/>
    </source>
</evidence>
<dbReference type="EMBL" id="JAOQAV010000055">
    <property type="protein sequence ID" value="KAJ4179745.1"/>
    <property type="molecule type" value="Genomic_DNA"/>
</dbReference>
<comment type="caution">
    <text evidence="4">The sequence shown here is derived from an EMBL/GenBank/DDBJ whole genome shotgun (WGS) entry which is preliminary data.</text>
</comment>
<keyword evidence="2 3" id="KW-0040">ANK repeat</keyword>
<feature type="repeat" description="ANK" evidence="3">
    <location>
        <begin position="274"/>
        <end position="306"/>
    </location>
</feature>
<gene>
    <name evidence="4" type="ORF">NW755_012305</name>
</gene>
<dbReference type="PROSITE" id="PS50088">
    <property type="entry name" value="ANK_REPEAT"/>
    <property type="match status" value="4"/>
</dbReference>
<dbReference type="PANTHER" id="PTHR24123:SF33">
    <property type="entry name" value="PROTEIN HOS4"/>
    <property type="match status" value="1"/>
</dbReference>
<name>A0A9W8QXL6_9HYPO</name>
<evidence type="ECO:0000313" key="4">
    <source>
        <dbReference type="EMBL" id="KAJ4179745.1"/>
    </source>
</evidence>